<dbReference type="InterPro" id="IPR020846">
    <property type="entry name" value="MFS_dom"/>
</dbReference>
<dbReference type="Proteomes" id="UP000215305">
    <property type="component" value="Unassembled WGS sequence"/>
</dbReference>
<dbReference type="OrthoDB" id="6339427at2759"/>
<dbReference type="VEuPathDB" id="FungiDB:CDV56_103220"/>
<dbReference type="InterPro" id="IPR036259">
    <property type="entry name" value="MFS_trans_sf"/>
</dbReference>
<dbReference type="Gene3D" id="1.20.1250.20">
    <property type="entry name" value="MFS general substrate transporter like domains"/>
    <property type="match status" value="1"/>
</dbReference>
<dbReference type="SUPFAM" id="SSF103473">
    <property type="entry name" value="MFS general substrate transporter"/>
    <property type="match status" value="1"/>
</dbReference>
<feature type="transmembrane region" description="Helical" evidence="8">
    <location>
        <begin position="252"/>
        <end position="274"/>
    </location>
</feature>
<evidence type="ECO:0000256" key="7">
    <source>
        <dbReference type="PROSITE-ProRule" id="PRU00023"/>
    </source>
</evidence>
<keyword evidence="3" id="KW-0813">Transport</keyword>
<feature type="transmembrane region" description="Helical" evidence="8">
    <location>
        <begin position="498"/>
        <end position="521"/>
    </location>
</feature>
<dbReference type="AlphaFoldDB" id="A0A397H347"/>
<organism evidence="10 11">
    <name type="scientific">Aspergillus thermomutatus</name>
    <name type="common">Neosartorya pseudofischeri</name>
    <dbReference type="NCBI Taxonomy" id="41047"/>
    <lineage>
        <taxon>Eukaryota</taxon>
        <taxon>Fungi</taxon>
        <taxon>Dikarya</taxon>
        <taxon>Ascomycota</taxon>
        <taxon>Pezizomycotina</taxon>
        <taxon>Eurotiomycetes</taxon>
        <taxon>Eurotiomycetidae</taxon>
        <taxon>Eurotiales</taxon>
        <taxon>Aspergillaceae</taxon>
        <taxon>Aspergillus</taxon>
        <taxon>Aspergillus subgen. Fumigati</taxon>
    </lineage>
</organism>
<reference evidence="10" key="1">
    <citation type="submission" date="2018-08" db="EMBL/GenBank/DDBJ databases">
        <title>Draft genome sequence of azole-resistant Aspergillus thermomutatus (Neosartorya pseudofischeri) strain HMR AF 39, isolated from a human nasal aspirate.</title>
        <authorList>
            <person name="Parent-Michaud M."/>
            <person name="Dufresne P.J."/>
            <person name="Fournier E."/>
            <person name="Martineau C."/>
            <person name="Moreira S."/>
            <person name="Perkins V."/>
            <person name="De Repentigny L."/>
            <person name="Dufresne S.F."/>
        </authorList>
    </citation>
    <scope>NUCLEOTIDE SEQUENCE [LARGE SCALE GENOMIC DNA]</scope>
    <source>
        <strain evidence="10">HMR AF 39</strain>
    </source>
</reference>
<dbReference type="PANTHER" id="PTHR48020:SF40">
    <property type="entry name" value="MAJOR FACILITATOR SUPERFAMILY (MFS) PROFILE DOMAIN-CONTAINING PROTEIN"/>
    <property type="match status" value="1"/>
</dbReference>
<evidence type="ECO:0000256" key="3">
    <source>
        <dbReference type="ARBA" id="ARBA00022448"/>
    </source>
</evidence>
<proteinExistence type="inferred from homology"/>
<dbReference type="EMBL" id="NKHU02000092">
    <property type="protein sequence ID" value="RHZ56144.1"/>
    <property type="molecule type" value="Genomic_DNA"/>
</dbReference>
<feature type="transmembrane region" description="Helical" evidence="8">
    <location>
        <begin position="465"/>
        <end position="486"/>
    </location>
</feature>
<comment type="similarity">
    <text evidence="2">Belongs to the major facilitator superfamily. Sugar transporter (TC 2.A.1.1) family.</text>
</comment>
<evidence type="ECO:0000256" key="1">
    <source>
        <dbReference type="ARBA" id="ARBA00004141"/>
    </source>
</evidence>
<sequence>MNGTAGAYADRRYPDDLADLPSFCLLLTTLISSNPNPLRERTNGELRDDVHRFHRDHQLEDVVDVKLLINGALIARDRSNVETCDLTVPEKLAIESEPRLGLFQQTKELKVVILTTACAAIIQGWQQSTINTSSNGWKCDLLFDSKTRKSDISLNTYHSYIASLTDAAPWISASIIGTWLSDPLQETKYGRRPALFISAILCAACAIGTAHCPTWQTLLVCRLLLGIGIGAKASIAPVFAAEAAAEHLRGRLLMMWQLFDTFGIFVGFVCYWIFDRSWRGILGSAAVPALALVLVFLCPESPRFLIRKRNYAKAFISLRQLRGTDIQAAKDLYYIHSQLQIETELFQGQRPEQWWRADLYQDAVESQTFFQRVRALFTVPRNRRACVAAFVVMAAQQLCGINVISFYSSDLFHSATSQDEKIRQLDCTPPGRNNPVAWLNFGFGLANFLFTIPAYTFIDWRGRRVLLLISLGGMFFTLLAICGFFRITGSDQEREGLITAFTIVVFTLFYGIGAGPVPFTFSAEVFPLAFREVGMSFSVMVNFLGLSLLILFNHVSALRAFMGTVSDDLEEFLDDIEVVQEILMALTPDMLKVLSLPLVERRLQRFQADLTVLASVIQSERDRVANRRLAKFKLFLKKDRLQKQRESLENIRNQQTYFRLVDMLRVLLQVLVLPLASRVLSSLYHSAHVRNLRLIEDSASKTDMNTATLQASMTCDSNTRRPKDLQHMYARKTRGSKNFSFRTPLFIVDKFWNISITGITSGWNFSIRSYNVIPDDSAIISYCADGNIEEIQRLFDNRLASPFDCDNLGWTLLHIAAGYHQVEVCKFLLRNGADPSVRNCDGDTALELGNRSFILWKPQNPPCAIDLYRLLIRDNQDVLFEKPDSTLVGRSQFAGPPEALTLIQESLFVNYSSLPIEFRFTRAMSLEGEYFSWISPDILRIAMGGDGIDPAAYNLTDECGKTLLFQVVAFMAMNIARSKDDSISGWRELLREAIQAGADLCQISTEDGYHYTPLMEFFYSYTIYSGNIRQARYNFHHILQRWALELQSAGVDLAVYGAKESALWKSGAVGSSLYIYVSSSRSRPSQPDQVGEWLEVHLFSLSYGPNPEDWHVRVANPVDELVGEFWEMIEREEENMPGTWVE</sequence>
<feature type="transmembrane region" description="Helical" evidence="8">
    <location>
        <begin position="194"/>
        <end position="211"/>
    </location>
</feature>
<dbReference type="InterPro" id="IPR005829">
    <property type="entry name" value="Sugar_transporter_CS"/>
</dbReference>
<dbReference type="GO" id="GO:0022857">
    <property type="term" value="F:transmembrane transporter activity"/>
    <property type="evidence" value="ECO:0007669"/>
    <property type="project" value="InterPro"/>
</dbReference>
<feature type="transmembrane region" description="Helical" evidence="8">
    <location>
        <begin position="280"/>
        <end position="299"/>
    </location>
</feature>
<keyword evidence="6 8" id="KW-0472">Membrane</keyword>
<feature type="transmembrane region" description="Helical" evidence="8">
    <location>
        <begin position="438"/>
        <end position="458"/>
    </location>
</feature>
<dbReference type="FunFam" id="1.20.1250.20:FF:000474">
    <property type="entry name" value="Sugar transporter, putative"/>
    <property type="match status" value="1"/>
</dbReference>
<dbReference type="InterPro" id="IPR036770">
    <property type="entry name" value="Ankyrin_rpt-contain_sf"/>
</dbReference>
<gene>
    <name evidence="10" type="ORF">CDV56_103220</name>
</gene>
<protein>
    <recommendedName>
        <fullName evidence="9">Major facilitator superfamily (MFS) profile domain-containing protein</fullName>
    </recommendedName>
</protein>
<dbReference type="InterPro" id="IPR003663">
    <property type="entry name" value="Sugar/inositol_transpt"/>
</dbReference>
<evidence type="ECO:0000256" key="6">
    <source>
        <dbReference type="ARBA" id="ARBA00023136"/>
    </source>
</evidence>
<dbReference type="Pfam" id="PF12796">
    <property type="entry name" value="Ank_2"/>
    <property type="match status" value="1"/>
</dbReference>
<comment type="subcellular location">
    <subcellularLocation>
        <location evidence="1">Membrane</location>
        <topology evidence="1">Multi-pass membrane protein</topology>
    </subcellularLocation>
</comment>
<dbReference type="SUPFAM" id="SSF48403">
    <property type="entry name" value="Ankyrin repeat"/>
    <property type="match status" value="1"/>
</dbReference>
<dbReference type="InterPro" id="IPR050814">
    <property type="entry name" value="Myo-inositol_Transporter"/>
</dbReference>
<dbReference type="SMART" id="SM00248">
    <property type="entry name" value="ANK"/>
    <property type="match status" value="1"/>
</dbReference>
<keyword evidence="7" id="KW-0040">ANK repeat</keyword>
<dbReference type="PROSITE" id="PS50088">
    <property type="entry name" value="ANK_REPEAT"/>
    <property type="match status" value="1"/>
</dbReference>
<dbReference type="InterPro" id="IPR002110">
    <property type="entry name" value="Ankyrin_rpt"/>
</dbReference>
<feature type="transmembrane region" description="Helical" evidence="8">
    <location>
        <begin position="217"/>
        <end position="240"/>
    </location>
</feature>
<evidence type="ECO:0000313" key="11">
    <source>
        <dbReference type="Proteomes" id="UP000215305"/>
    </source>
</evidence>
<keyword evidence="11" id="KW-1185">Reference proteome</keyword>
<feature type="repeat" description="ANK" evidence="7">
    <location>
        <begin position="808"/>
        <end position="840"/>
    </location>
</feature>
<dbReference type="InterPro" id="IPR005828">
    <property type="entry name" value="MFS_sugar_transport-like"/>
</dbReference>
<name>A0A397H347_ASPTH</name>
<dbReference type="RefSeq" id="XP_026614576.1">
    <property type="nucleotide sequence ID" value="XM_026756839.1"/>
</dbReference>
<feature type="transmembrane region" description="Helical" evidence="8">
    <location>
        <begin position="533"/>
        <end position="552"/>
    </location>
</feature>
<dbReference type="GO" id="GO:0015798">
    <property type="term" value="P:myo-inositol transport"/>
    <property type="evidence" value="ECO:0007669"/>
    <property type="project" value="UniProtKB-ARBA"/>
</dbReference>
<dbReference type="GO" id="GO:0016020">
    <property type="term" value="C:membrane"/>
    <property type="evidence" value="ECO:0007669"/>
    <property type="project" value="UniProtKB-SubCell"/>
</dbReference>
<feature type="domain" description="Major facilitator superfamily (MFS) profile" evidence="9">
    <location>
        <begin position="112"/>
        <end position="592"/>
    </location>
</feature>
<feature type="transmembrane region" description="Helical" evidence="8">
    <location>
        <begin position="385"/>
        <end position="407"/>
    </location>
</feature>
<accession>A0A397H347</accession>
<dbReference type="PRINTS" id="PR00171">
    <property type="entry name" value="SUGRTRNSPORT"/>
</dbReference>
<dbReference type="Pfam" id="PF00083">
    <property type="entry name" value="Sugar_tr"/>
    <property type="match status" value="1"/>
</dbReference>
<evidence type="ECO:0000256" key="8">
    <source>
        <dbReference type="SAM" id="Phobius"/>
    </source>
</evidence>
<dbReference type="Gene3D" id="1.25.40.20">
    <property type="entry name" value="Ankyrin repeat-containing domain"/>
    <property type="match status" value="1"/>
</dbReference>
<keyword evidence="5 8" id="KW-1133">Transmembrane helix</keyword>
<dbReference type="PROSITE" id="PS00217">
    <property type="entry name" value="SUGAR_TRANSPORT_2"/>
    <property type="match status" value="1"/>
</dbReference>
<evidence type="ECO:0000256" key="2">
    <source>
        <dbReference type="ARBA" id="ARBA00010992"/>
    </source>
</evidence>
<comment type="caution">
    <text evidence="10">The sequence shown here is derived from an EMBL/GenBank/DDBJ whole genome shotgun (WGS) entry which is preliminary data.</text>
</comment>
<dbReference type="GO" id="GO:0015791">
    <property type="term" value="P:polyol transmembrane transport"/>
    <property type="evidence" value="ECO:0007669"/>
    <property type="project" value="UniProtKB-ARBA"/>
</dbReference>
<dbReference type="PROSITE" id="PS50297">
    <property type="entry name" value="ANK_REP_REGION"/>
    <property type="match status" value="1"/>
</dbReference>
<dbReference type="STRING" id="41047.A0A397H347"/>
<evidence type="ECO:0000256" key="4">
    <source>
        <dbReference type="ARBA" id="ARBA00022692"/>
    </source>
</evidence>
<evidence type="ECO:0000259" key="9">
    <source>
        <dbReference type="PROSITE" id="PS50850"/>
    </source>
</evidence>
<dbReference type="PROSITE" id="PS50850">
    <property type="entry name" value="MFS"/>
    <property type="match status" value="1"/>
</dbReference>
<dbReference type="PANTHER" id="PTHR48020">
    <property type="entry name" value="PROTON MYO-INOSITOL COTRANSPORTER"/>
    <property type="match status" value="1"/>
</dbReference>
<dbReference type="GeneID" id="38125194"/>
<keyword evidence="4 8" id="KW-0812">Transmembrane</keyword>
<evidence type="ECO:0000313" key="10">
    <source>
        <dbReference type="EMBL" id="RHZ56144.1"/>
    </source>
</evidence>
<evidence type="ECO:0000256" key="5">
    <source>
        <dbReference type="ARBA" id="ARBA00022989"/>
    </source>
</evidence>